<evidence type="ECO:0000313" key="3">
    <source>
        <dbReference type="Proteomes" id="UP000327011"/>
    </source>
</evidence>
<keyword evidence="1" id="KW-0472">Membrane</keyword>
<comment type="caution">
    <text evidence="2">The sequence shown here is derived from an EMBL/GenBank/DDBJ whole genome shotgun (WGS) entry which is preliminary data.</text>
</comment>
<keyword evidence="1" id="KW-1133">Transmembrane helix</keyword>
<keyword evidence="3" id="KW-1185">Reference proteome</keyword>
<evidence type="ECO:0000313" key="2">
    <source>
        <dbReference type="EMBL" id="KAA9376829.1"/>
    </source>
</evidence>
<sequence length="628" mass="69489">MGLLRLPLVIYPWFAWLAVLLGFLAAESGSAVPTVILIGPALLIGLMIRLDVWSAHVLSPRERARKLLSDGTGIVYALVFVWYVYAAGFLPLVVDFWHRHSMLGRYEIPLALFLAGHGYLPAVAAATRIPILGPIYAVFEWFVVRKGWAAFLVGIVSADRGIAEFAAWLVFFEFLAQLHHLFVSKHPPLWRFRRIEAHHYFGGTPAYRRRVADLWIEEDVRGKTCPGLGLVHTLIDEAMVAAQDKDPHPEMARFLKAEKRPGQAAKAWLDAASELLAQARRALPDPTPAQRRELDLAEAHLIRFRAHLEGSLGQRERALASHRRVRELWTKHELHNLSANNLCVELIGARAEGTRPVVAEHALAELRRHLDRPGLVPYVRCSLLLLAAEYATLTGDFESAGSMRTLRHQYVIGRTDFRVLNREQRAAGMPAFPARQYRMTLASLEMLDARTRGHSPTVDEGTRPPRIILANLPGGRAGAQAEAGMRLWLVGRATEAAALLSEAADLLRRDGFNAEAFTVLFELGTAQRVTDPAAAYATLTRALHLQQRLRAGLADAGLRLATGGTTEQLARTLTDLLLRTLPAPAPAALTIFDLAELSRSRVLLDQLGTRPTRPITYPALRALLAEAG</sequence>
<dbReference type="Proteomes" id="UP000327011">
    <property type="component" value="Unassembled WGS sequence"/>
</dbReference>
<organism evidence="2 3">
    <name type="scientific">Microbispora cellulosiformans</name>
    <dbReference type="NCBI Taxonomy" id="2614688"/>
    <lineage>
        <taxon>Bacteria</taxon>
        <taxon>Bacillati</taxon>
        <taxon>Actinomycetota</taxon>
        <taxon>Actinomycetes</taxon>
        <taxon>Streptosporangiales</taxon>
        <taxon>Streptosporangiaceae</taxon>
        <taxon>Microbispora</taxon>
    </lineage>
</organism>
<feature type="transmembrane region" description="Helical" evidence="1">
    <location>
        <begin position="7"/>
        <end position="26"/>
    </location>
</feature>
<reference evidence="2 3" key="1">
    <citation type="submission" date="2019-09" db="EMBL/GenBank/DDBJ databases">
        <title>Screening of Novel Bioactive Compounds from Soil-Associated.</title>
        <authorList>
            <person name="Gong X."/>
        </authorList>
    </citation>
    <scope>NUCLEOTIDE SEQUENCE [LARGE SCALE GENOMIC DNA]</scope>
    <source>
        <strain evidence="2 3">Gxj-6</strain>
    </source>
</reference>
<feature type="transmembrane region" description="Helical" evidence="1">
    <location>
        <begin position="32"/>
        <end position="52"/>
    </location>
</feature>
<gene>
    <name evidence="2" type="ORF">F5972_20350</name>
</gene>
<protein>
    <submittedName>
        <fullName evidence="2">Uncharacterized protein</fullName>
    </submittedName>
</protein>
<dbReference type="AlphaFoldDB" id="A0A5J5JYQ8"/>
<proteinExistence type="predicted"/>
<dbReference type="RefSeq" id="WP_150935182.1">
    <property type="nucleotide sequence ID" value="NZ_VYTZ01000007.1"/>
</dbReference>
<dbReference type="EMBL" id="VYTZ01000007">
    <property type="protein sequence ID" value="KAA9376829.1"/>
    <property type="molecule type" value="Genomic_DNA"/>
</dbReference>
<keyword evidence="1" id="KW-0812">Transmembrane</keyword>
<accession>A0A5J5JYQ8</accession>
<evidence type="ECO:0000256" key="1">
    <source>
        <dbReference type="SAM" id="Phobius"/>
    </source>
</evidence>
<name>A0A5J5JYQ8_9ACTN</name>
<feature type="transmembrane region" description="Helical" evidence="1">
    <location>
        <begin position="73"/>
        <end position="94"/>
    </location>
</feature>